<dbReference type="Proteomes" id="UP000062645">
    <property type="component" value="Chromosome"/>
</dbReference>
<comment type="similarity">
    <text evidence="1">Belongs to the ATP-dependent AMP-binding enzyme family.</text>
</comment>
<evidence type="ECO:0000259" key="4">
    <source>
        <dbReference type="Pfam" id="PF13193"/>
    </source>
</evidence>
<dbReference type="InterPro" id="IPR020845">
    <property type="entry name" value="AMP-binding_CS"/>
</dbReference>
<dbReference type="Gene3D" id="3.40.50.12780">
    <property type="entry name" value="N-terminal domain of ligase-like"/>
    <property type="match status" value="1"/>
</dbReference>
<dbReference type="KEGG" id="npz:ACX27_03285"/>
<dbReference type="GO" id="GO:0031956">
    <property type="term" value="F:medium-chain fatty acid-CoA ligase activity"/>
    <property type="evidence" value="ECO:0007669"/>
    <property type="project" value="TreeGrafter"/>
</dbReference>
<dbReference type="PANTHER" id="PTHR43201:SF5">
    <property type="entry name" value="MEDIUM-CHAIN ACYL-COA LIGASE ACSF2, MITOCHONDRIAL"/>
    <property type="match status" value="1"/>
</dbReference>
<proteinExistence type="inferred from homology"/>
<accession>A0A0M3V4G2</accession>
<dbReference type="InterPro" id="IPR045851">
    <property type="entry name" value="AMP-bd_C_sf"/>
</dbReference>
<dbReference type="EMBL" id="CP012036">
    <property type="protein sequence ID" value="ALF52093.1"/>
    <property type="molecule type" value="Genomic_DNA"/>
</dbReference>
<dbReference type="STRING" id="224013.ACX27_03285"/>
<dbReference type="AlphaFoldDB" id="A0A0M3V4G2"/>
<dbReference type="CDD" id="cd04433">
    <property type="entry name" value="AFD_class_I"/>
    <property type="match status" value="1"/>
</dbReference>
<dbReference type="InterPro" id="IPR000873">
    <property type="entry name" value="AMP-dep_synth/lig_dom"/>
</dbReference>
<protein>
    <submittedName>
        <fullName evidence="5">AMP-dependent synthetase</fullName>
    </submittedName>
</protein>
<dbReference type="SUPFAM" id="SSF56801">
    <property type="entry name" value="Acetyl-CoA synthetase-like"/>
    <property type="match status" value="1"/>
</dbReference>
<dbReference type="Pfam" id="PF00501">
    <property type="entry name" value="AMP-binding"/>
    <property type="match status" value="1"/>
</dbReference>
<name>A0A0M3V4G2_9NOSO</name>
<evidence type="ECO:0000256" key="2">
    <source>
        <dbReference type="ARBA" id="ARBA00022598"/>
    </source>
</evidence>
<gene>
    <name evidence="5" type="ORF">ACX27_03285</name>
</gene>
<keyword evidence="2" id="KW-0436">Ligase</keyword>
<reference evidence="5 6" key="2">
    <citation type="journal article" date="2016" name="Genome Announc.">
        <title>Draft Genome Sequence of the N2-Fixing Cyanobacterium Nostoc piscinale CENA21, Isolated from the Brazilian Amazon Floodplain.</title>
        <authorList>
            <person name="Leao T."/>
            <person name="Guimaraes P.I."/>
            <person name="de Melo A.G."/>
            <person name="Ramos R.T."/>
            <person name="Leao P.N."/>
            <person name="Silva A."/>
            <person name="Fiore M.F."/>
            <person name="Schneider M.P."/>
        </authorList>
    </citation>
    <scope>NUCLEOTIDE SEQUENCE [LARGE SCALE GENOMIC DNA]</scope>
    <source>
        <strain evidence="5 6">CENA21</strain>
    </source>
</reference>
<feature type="domain" description="AMP-binding enzyme C-terminal" evidence="4">
    <location>
        <begin position="365"/>
        <end position="436"/>
    </location>
</feature>
<sequence>MAIEFLLDRFDQTKDAEALIWRDRSLLYGELKELIQFWQKRLEEEIVEKGAVVALEADFSPNAVALLLSLLQHQCVVAVLTAEMKTSRAELRQIAEVEWLVKVDADDRVSIEKTGTQAEHELLWQLRDRQHPGLIIFTSGSTGKSKAAIHDFVFIIEKFQTLRPAQKTLLFLLFDHIGGINTLLHVLANGGCAVIPLDRSPEKVADAIAKHRVQVLPTSPTFLTLLLLSGVHQGYDLSSLEVVTYGTEVMPQSVLNKLNQLFPNIRFQQTYGLTELGIMRSKSRSSDSLWFKVGGEGYETRIINGMLEIKAKSAMLGYLNAPAPFTLDGWYMTGDVVEIDGEWLRILGRKSELINVGGQKVYPSEVESVLQAMEGVVEVSVKGEANPITGNIVTAKVRLTTDETLRNFRSRLKAFCQDKLESYKIPMRITLVQERLHSDRFKKNR</sequence>
<reference evidence="6" key="1">
    <citation type="submission" date="2015-07" db="EMBL/GenBank/DDBJ databases">
        <title>Genome Of Nitrogen-Fixing Cyanobacterium Nostoc piscinale CENA21 From Solimoes/Amazon River Floodplain Sediments And Comparative Genomics To Uncover Biosynthetic Natural Products Potential.</title>
        <authorList>
            <person name="Leao T.F."/>
            <person name="Leao P.N."/>
            <person name="Guimaraes P.I."/>
            <person name="de Melo A.G.C."/>
            <person name="Ramos R.T.J."/>
            <person name="Silva A."/>
            <person name="Fiore M.F."/>
            <person name="Schneider M.P.C."/>
        </authorList>
    </citation>
    <scope>NUCLEOTIDE SEQUENCE [LARGE SCALE GENOMIC DNA]</scope>
    <source>
        <strain evidence="6">CENA21</strain>
    </source>
</reference>
<organism evidence="5 6">
    <name type="scientific">Nostoc piscinale CENA21</name>
    <dbReference type="NCBI Taxonomy" id="224013"/>
    <lineage>
        <taxon>Bacteria</taxon>
        <taxon>Bacillati</taxon>
        <taxon>Cyanobacteriota</taxon>
        <taxon>Cyanophyceae</taxon>
        <taxon>Nostocales</taxon>
        <taxon>Nostocaceae</taxon>
        <taxon>Nostoc</taxon>
    </lineage>
</organism>
<evidence type="ECO:0000313" key="5">
    <source>
        <dbReference type="EMBL" id="ALF52093.1"/>
    </source>
</evidence>
<dbReference type="RefSeq" id="WP_062288380.1">
    <property type="nucleotide sequence ID" value="NZ_CP012036.1"/>
</dbReference>
<evidence type="ECO:0000313" key="6">
    <source>
        <dbReference type="Proteomes" id="UP000062645"/>
    </source>
</evidence>
<feature type="domain" description="AMP-dependent synthetase/ligase" evidence="3">
    <location>
        <begin position="10"/>
        <end position="279"/>
    </location>
</feature>
<dbReference type="PATRIC" id="fig|224013.5.peg.797"/>
<dbReference type="InterPro" id="IPR025110">
    <property type="entry name" value="AMP-bd_C"/>
</dbReference>
<dbReference type="Gene3D" id="3.30.300.30">
    <property type="match status" value="1"/>
</dbReference>
<dbReference type="PROSITE" id="PS00455">
    <property type="entry name" value="AMP_BINDING"/>
    <property type="match status" value="1"/>
</dbReference>
<keyword evidence="6" id="KW-1185">Reference proteome</keyword>
<dbReference type="InterPro" id="IPR042099">
    <property type="entry name" value="ANL_N_sf"/>
</dbReference>
<dbReference type="PANTHER" id="PTHR43201">
    <property type="entry name" value="ACYL-COA SYNTHETASE"/>
    <property type="match status" value="1"/>
</dbReference>
<evidence type="ECO:0000259" key="3">
    <source>
        <dbReference type="Pfam" id="PF00501"/>
    </source>
</evidence>
<dbReference type="GO" id="GO:0006631">
    <property type="term" value="P:fatty acid metabolic process"/>
    <property type="evidence" value="ECO:0007669"/>
    <property type="project" value="TreeGrafter"/>
</dbReference>
<dbReference type="OrthoDB" id="9803968at2"/>
<evidence type="ECO:0000256" key="1">
    <source>
        <dbReference type="ARBA" id="ARBA00006432"/>
    </source>
</evidence>
<dbReference type="Pfam" id="PF13193">
    <property type="entry name" value="AMP-binding_C"/>
    <property type="match status" value="1"/>
</dbReference>